<accession>A0A951QA80</accession>
<evidence type="ECO:0008006" key="3">
    <source>
        <dbReference type="Google" id="ProtNLM"/>
    </source>
</evidence>
<reference evidence="1" key="2">
    <citation type="journal article" date="2022" name="Microbiol. Resour. Announc.">
        <title>Metagenome Sequencing to Explore Phylogenomics of Terrestrial Cyanobacteria.</title>
        <authorList>
            <person name="Ward R.D."/>
            <person name="Stajich J.E."/>
            <person name="Johansen J.R."/>
            <person name="Huntemann M."/>
            <person name="Clum A."/>
            <person name="Foster B."/>
            <person name="Foster B."/>
            <person name="Roux S."/>
            <person name="Palaniappan K."/>
            <person name="Varghese N."/>
            <person name="Mukherjee S."/>
            <person name="Reddy T.B.K."/>
            <person name="Daum C."/>
            <person name="Copeland A."/>
            <person name="Chen I.A."/>
            <person name="Ivanova N.N."/>
            <person name="Kyrpides N.C."/>
            <person name="Shapiro N."/>
            <person name="Eloe-Fadrosh E.A."/>
            <person name="Pietrasiak N."/>
        </authorList>
    </citation>
    <scope>NUCLEOTIDE SEQUENCE</scope>
    <source>
        <strain evidence="1">UHER 2000/2452</strain>
    </source>
</reference>
<organism evidence="1 2">
    <name type="scientific">Drouetiella hepatica Uher 2000/2452</name>
    <dbReference type="NCBI Taxonomy" id="904376"/>
    <lineage>
        <taxon>Bacteria</taxon>
        <taxon>Bacillati</taxon>
        <taxon>Cyanobacteriota</taxon>
        <taxon>Cyanophyceae</taxon>
        <taxon>Oculatellales</taxon>
        <taxon>Oculatellaceae</taxon>
        <taxon>Drouetiella</taxon>
    </lineage>
</organism>
<dbReference type="EMBL" id="JAHHHD010000008">
    <property type="protein sequence ID" value="MBW4658859.1"/>
    <property type="molecule type" value="Genomic_DNA"/>
</dbReference>
<reference evidence="1" key="1">
    <citation type="submission" date="2021-05" db="EMBL/GenBank/DDBJ databases">
        <authorList>
            <person name="Pietrasiak N."/>
            <person name="Ward R."/>
            <person name="Stajich J.E."/>
            <person name="Kurbessoian T."/>
        </authorList>
    </citation>
    <scope>NUCLEOTIDE SEQUENCE</scope>
    <source>
        <strain evidence="1">UHER 2000/2452</strain>
    </source>
</reference>
<dbReference type="AlphaFoldDB" id="A0A951QA80"/>
<evidence type="ECO:0000313" key="2">
    <source>
        <dbReference type="Proteomes" id="UP000757435"/>
    </source>
</evidence>
<protein>
    <recommendedName>
        <fullName evidence="3">SPOR domain-containing protein</fullName>
    </recommendedName>
</protein>
<proteinExistence type="predicted"/>
<name>A0A951QA80_9CYAN</name>
<gene>
    <name evidence="1" type="ORF">KME15_09300</name>
</gene>
<dbReference type="Proteomes" id="UP000757435">
    <property type="component" value="Unassembled WGS sequence"/>
</dbReference>
<sequence>MTYRVREASRYRDCLHHWAVIRLLPKMQRIVVARFHSRSDADGYATTLKRLTPDALFIVVFDPVGDEEPE</sequence>
<evidence type="ECO:0000313" key="1">
    <source>
        <dbReference type="EMBL" id="MBW4658859.1"/>
    </source>
</evidence>
<comment type="caution">
    <text evidence="1">The sequence shown here is derived from an EMBL/GenBank/DDBJ whole genome shotgun (WGS) entry which is preliminary data.</text>
</comment>